<dbReference type="Proteomes" id="UP000237000">
    <property type="component" value="Unassembled WGS sequence"/>
</dbReference>
<name>A0A2P5AWY0_TREOI</name>
<reference evidence="2" key="1">
    <citation type="submission" date="2016-06" db="EMBL/GenBank/DDBJ databases">
        <title>Parallel loss of symbiosis genes in relatives of nitrogen-fixing non-legume Parasponia.</title>
        <authorList>
            <person name="Van Velzen R."/>
            <person name="Holmer R."/>
            <person name="Bu F."/>
            <person name="Rutten L."/>
            <person name="Van Zeijl A."/>
            <person name="Liu W."/>
            <person name="Santuari L."/>
            <person name="Cao Q."/>
            <person name="Sharma T."/>
            <person name="Shen D."/>
            <person name="Roswanjaya Y."/>
            <person name="Wardhani T."/>
            <person name="Kalhor M.S."/>
            <person name="Jansen J."/>
            <person name="Van den Hoogen J."/>
            <person name="Gungor B."/>
            <person name="Hartog M."/>
            <person name="Hontelez J."/>
            <person name="Verver J."/>
            <person name="Yang W.-C."/>
            <person name="Schijlen E."/>
            <person name="Repin R."/>
            <person name="Schilthuizen M."/>
            <person name="Schranz E."/>
            <person name="Heidstra R."/>
            <person name="Miyata K."/>
            <person name="Fedorova E."/>
            <person name="Kohlen W."/>
            <person name="Bisseling T."/>
            <person name="Smit S."/>
            <person name="Geurts R."/>
        </authorList>
    </citation>
    <scope>NUCLEOTIDE SEQUENCE [LARGE SCALE GENOMIC DNA]</scope>
    <source>
        <strain evidence="2">cv. RG33-2</strain>
    </source>
</reference>
<dbReference type="AlphaFoldDB" id="A0A2P5AWY0"/>
<proteinExistence type="predicted"/>
<dbReference type="EMBL" id="JXTC01000671">
    <property type="protein sequence ID" value="PON41072.1"/>
    <property type="molecule type" value="Genomic_DNA"/>
</dbReference>
<gene>
    <name evidence="1" type="ORF">TorRG33x02_338960</name>
</gene>
<sequence>MVCEPKSTFKLALLGEPSGVTFGIRADPVHICVGLGRLPRAVIVVNVDPTHRGYMWVIKCGPPSEDARPLTRGDCTAPSPHRVCSGKIMGI</sequence>
<evidence type="ECO:0000313" key="1">
    <source>
        <dbReference type="EMBL" id="PON41072.1"/>
    </source>
</evidence>
<evidence type="ECO:0000313" key="2">
    <source>
        <dbReference type="Proteomes" id="UP000237000"/>
    </source>
</evidence>
<comment type="caution">
    <text evidence="1">The sequence shown here is derived from an EMBL/GenBank/DDBJ whole genome shotgun (WGS) entry which is preliminary data.</text>
</comment>
<dbReference type="InParanoid" id="A0A2P5AWY0"/>
<keyword evidence="2" id="KW-1185">Reference proteome</keyword>
<accession>A0A2P5AWY0</accession>
<protein>
    <submittedName>
        <fullName evidence="1">Uncharacterized protein</fullName>
    </submittedName>
</protein>
<organism evidence="1 2">
    <name type="scientific">Trema orientale</name>
    <name type="common">Charcoal tree</name>
    <name type="synonym">Celtis orientalis</name>
    <dbReference type="NCBI Taxonomy" id="63057"/>
    <lineage>
        <taxon>Eukaryota</taxon>
        <taxon>Viridiplantae</taxon>
        <taxon>Streptophyta</taxon>
        <taxon>Embryophyta</taxon>
        <taxon>Tracheophyta</taxon>
        <taxon>Spermatophyta</taxon>
        <taxon>Magnoliopsida</taxon>
        <taxon>eudicotyledons</taxon>
        <taxon>Gunneridae</taxon>
        <taxon>Pentapetalae</taxon>
        <taxon>rosids</taxon>
        <taxon>fabids</taxon>
        <taxon>Rosales</taxon>
        <taxon>Cannabaceae</taxon>
        <taxon>Trema</taxon>
    </lineage>
</organism>